<dbReference type="GeneID" id="16071500"/>
<comment type="similarity">
    <text evidence="1">Belongs to the STXBP/unc-18/SEC1 family.</text>
</comment>
<dbReference type="InterPro" id="IPR036045">
    <property type="entry name" value="Sec1-like_sf"/>
</dbReference>
<dbReference type="EMBL" id="GL832976">
    <property type="protein sequence ID" value="EGD77099.1"/>
    <property type="molecule type" value="Genomic_DNA"/>
</dbReference>
<name>F2UIP9_SALR5</name>
<organism evidence="4">
    <name type="scientific">Salpingoeca rosetta (strain ATCC 50818 / BSB-021)</name>
    <dbReference type="NCBI Taxonomy" id="946362"/>
    <lineage>
        <taxon>Eukaryota</taxon>
        <taxon>Choanoflagellata</taxon>
        <taxon>Craspedida</taxon>
        <taxon>Salpingoecidae</taxon>
        <taxon>Salpingoeca</taxon>
    </lineage>
</organism>
<dbReference type="Gene3D" id="3.40.50.2060">
    <property type="match status" value="1"/>
</dbReference>
<gene>
    <name evidence="3" type="ORF">PTSG_07436</name>
</gene>
<dbReference type="OMA" id="KKSHRIG"/>
<dbReference type="PANTHER" id="PTHR11679">
    <property type="entry name" value="VESICLE PROTEIN SORTING-ASSOCIATED"/>
    <property type="match status" value="1"/>
</dbReference>
<feature type="region of interest" description="Disordered" evidence="2">
    <location>
        <begin position="268"/>
        <end position="287"/>
    </location>
</feature>
<dbReference type="Gene3D" id="3.40.50.1910">
    <property type="match status" value="1"/>
</dbReference>
<dbReference type="eggNOG" id="KOG1302">
    <property type="taxonomic scope" value="Eukaryota"/>
</dbReference>
<evidence type="ECO:0000313" key="4">
    <source>
        <dbReference type="Proteomes" id="UP000007799"/>
    </source>
</evidence>
<dbReference type="InterPro" id="IPR043154">
    <property type="entry name" value="Sec-1-like_dom1"/>
</dbReference>
<dbReference type="STRING" id="946362.F2UIP9"/>
<dbReference type="SUPFAM" id="SSF56815">
    <property type="entry name" value="Sec1/munc18-like (SM) proteins"/>
    <property type="match status" value="1"/>
</dbReference>
<dbReference type="InterPro" id="IPR043127">
    <property type="entry name" value="Sec-1-like_dom3a"/>
</dbReference>
<sequence>MSGNAAWEAVRAGAVARLRDIFGADRCERHVVIHKDAIAAFNAVGGFKTLKGMGIEKLYYMQSTPPRLQNPESKLYYACRSQPEEYELVARHVQLLSEVVGHHFDITLITIPQRDALCESILEENGVHGLVTVAALPLYFLQIDNDLFSMDAPVPSRQLCIHNDTAILPQVACGLRHLSQHMRASWSRVVCAGHAAADVYTLMREFDKQDRRQAHSGDNGDNGDNTSPYTLLLFDRRVDMVTPLCSQLTYAGMLSETVPVTCGTCEVPTPPASSSAGDASSEKDAPRKLQLSAEQDHVYAKLRDVNFSNVAPILKSFSKQMTKSFDERNTNDLTQLASFVKRLPALQGQSRSLAAHVDMSVHINRIKSTDVVTEMLEAELSLVMGHGKQLAIEFIQELICRQFNVNAVLRLLLLLRITNVVSDKAWAGLKQMTLHAYGYKFLPAFSAMESVTDSSAVNAHVLTQLRKRLSLAVSEDDAPDQVLFGMHPLSSRFMATLASAQHDSDLADLQLWFGADTPFAVHTDLPSAADASQKPSNDVVVCFLGGTTHAELTSMRSRLKAGDFNPIFLTTDVLTGDGLMKGLYSQFT</sequence>
<dbReference type="InterPro" id="IPR043155">
    <property type="entry name" value="VPS33_dom3b"/>
</dbReference>
<evidence type="ECO:0000256" key="2">
    <source>
        <dbReference type="SAM" id="MobiDB-lite"/>
    </source>
</evidence>
<dbReference type="AlphaFoldDB" id="F2UIP9"/>
<dbReference type="GO" id="GO:0016192">
    <property type="term" value="P:vesicle-mediated transport"/>
    <property type="evidence" value="ECO:0007669"/>
    <property type="project" value="InterPro"/>
</dbReference>
<dbReference type="Gene3D" id="3.90.830.10">
    <property type="entry name" value="Syntaxin Binding Protein 1, Chain A, domain 2"/>
    <property type="match status" value="1"/>
</dbReference>
<dbReference type="Proteomes" id="UP000007799">
    <property type="component" value="Unassembled WGS sequence"/>
</dbReference>
<dbReference type="InterPro" id="IPR001619">
    <property type="entry name" value="Sec1-like"/>
</dbReference>
<evidence type="ECO:0000256" key="1">
    <source>
        <dbReference type="ARBA" id="ARBA00009884"/>
    </source>
</evidence>
<dbReference type="Gene3D" id="1.25.40.850">
    <property type="match status" value="1"/>
</dbReference>
<evidence type="ECO:0000313" key="3">
    <source>
        <dbReference type="EMBL" id="EGD77099.1"/>
    </source>
</evidence>
<accession>F2UIP9</accession>
<dbReference type="OrthoDB" id="10262528at2759"/>
<dbReference type="RefSeq" id="XP_004990938.1">
    <property type="nucleotide sequence ID" value="XM_004990881.1"/>
</dbReference>
<protein>
    <recommendedName>
        <fullName evidence="5">Sec1 family protein</fullName>
    </recommendedName>
</protein>
<dbReference type="InParanoid" id="F2UIP9"/>
<evidence type="ECO:0008006" key="5">
    <source>
        <dbReference type="Google" id="ProtNLM"/>
    </source>
</evidence>
<keyword evidence="4" id="KW-1185">Reference proteome</keyword>
<proteinExistence type="inferred from homology"/>
<dbReference type="Pfam" id="PF00995">
    <property type="entry name" value="Sec1"/>
    <property type="match status" value="1"/>
</dbReference>
<reference evidence="3" key="1">
    <citation type="submission" date="2009-08" db="EMBL/GenBank/DDBJ databases">
        <title>Annotation of Salpingoeca rosetta.</title>
        <authorList>
            <consortium name="The Broad Institute Genome Sequencing Platform"/>
            <person name="Russ C."/>
            <person name="Cuomo C."/>
            <person name="Burger G."/>
            <person name="Gray M.W."/>
            <person name="Holland P.W.H."/>
            <person name="King N."/>
            <person name="Lang F.B.F."/>
            <person name="Roger A.J."/>
            <person name="Ruiz-Trillo I."/>
            <person name="Young S.K."/>
            <person name="Zeng Q."/>
            <person name="Gargeya S."/>
            <person name="Alvarado L."/>
            <person name="Berlin A."/>
            <person name="Chapman S.B."/>
            <person name="Chen Z."/>
            <person name="Freedman E."/>
            <person name="Gellesch M."/>
            <person name="Goldberg J."/>
            <person name="Griggs A."/>
            <person name="Gujja S."/>
            <person name="Heilman E."/>
            <person name="Heiman D."/>
            <person name="Howarth C."/>
            <person name="Mehta T."/>
            <person name="Neiman D."/>
            <person name="Pearson M."/>
            <person name="Roberts A."/>
            <person name="Saif S."/>
            <person name="Shea T."/>
            <person name="Shenoy N."/>
            <person name="Sisk P."/>
            <person name="Stolte C."/>
            <person name="Sykes S."/>
            <person name="White J."/>
            <person name="Yandava C."/>
            <person name="Haas B."/>
            <person name="Nusbaum C."/>
            <person name="Birren B."/>
        </authorList>
    </citation>
    <scope>NUCLEOTIDE SEQUENCE [LARGE SCALE GENOMIC DNA]</scope>
    <source>
        <strain evidence="3">ATCC 50818</strain>
    </source>
</reference>
<dbReference type="InterPro" id="IPR027482">
    <property type="entry name" value="Sec1-like_dom2"/>
</dbReference>